<dbReference type="Proteomes" id="UP000321555">
    <property type="component" value="Chromosome"/>
</dbReference>
<evidence type="ECO:0000313" key="1">
    <source>
        <dbReference type="EMBL" id="QED48005.1"/>
    </source>
</evidence>
<keyword evidence="2" id="KW-1185">Reference proteome</keyword>
<protein>
    <recommendedName>
        <fullName evidence="3">DUF4878 domain-containing protein</fullName>
    </recommendedName>
</protein>
<dbReference type="AlphaFoldDB" id="A0A5B8Z4L5"/>
<dbReference type="EMBL" id="CP042593">
    <property type="protein sequence ID" value="QED48005.1"/>
    <property type="molecule type" value="Genomic_DNA"/>
</dbReference>
<proteinExistence type="predicted"/>
<organism evidence="1 2">
    <name type="scientific">Cytobacillus dafuensis</name>
    <name type="common">Bacillus dafuensis</name>
    <dbReference type="NCBI Taxonomy" id="1742359"/>
    <lineage>
        <taxon>Bacteria</taxon>
        <taxon>Bacillati</taxon>
        <taxon>Bacillota</taxon>
        <taxon>Bacilli</taxon>
        <taxon>Bacillales</taxon>
        <taxon>Bacillaceae</taxon>
        <taxon>Cytobacillus</taxon>
    </lineage>
</organism>
<dbReference type="OrthoDB" id="2885334at2"/>
<dbReference type="RefSeq" id="WP_057776853.1">
    <property type="nucleotide sequence ID" value="NZ_CP042593.1"/>
</dbReference>
<evidence type="ECO:0000313" key="2">
    <source>
        <dbReference type="Proteomes" id="UP000321555"/>
    </source>
</evidence>
<reference evidence="2" key="1">
    <citation type="submission" date="2019-08" db="EMBL/GenBank/DDBJ databases">
        <authorList>
            <person name="Zheng X."/>
        </authorList>
    </citation>
    <scope>NUCLEOTIDE SEQUENCE [LARGE SCALE GENOMIC DNA]</scope>
    <source>
        <strain evidence="2">FJAT-25496</strain>
    </source>
</reference>
<gene>
    <name evidence="1" type="ORF">FSZ17_12540</name>
</gene>
<evidence type="ECO:0008006" key="3">
    <source>
        <dbReference type="Google" id="ProtNLM"/>
    </source>
</evidence>
<name>A0A5B8Z4L5_CYTDA</name>
<dbReference type="KEGG" id="bda:FSZ17_12540"/>
<accession>A0A5B8Z4L5</accession>
<sequence>MKEYSNIDDDITNTKLVEVKQVSETEFKATVEIVSDGNLNELTFPVQKQKKGWKIIVGQDV</sequence>